<gene>
    <name evidence="1" type="ORF">EZS28_042314</name>
</gene>
<evidence type="ECO:0000313" key="2">
    <source>
        <dbReference type="Proteomes" id="UP000324800"/>
    </source>
</evidence>
<name>A0A5J4TWA7_9EUKA</name>
<proteinExistence type="predicted"/>
<comment type="caution">
    <text evidence="1">The sequence shown here is derived from an EMBL/GenBank/DDBJ whole genome shotgun (WGS) entry which is preliminary data.</text>
</comment>
<dbReference type="Proteomes" id="UP000324800">
    <property type="component" value="Unassembled WGS sequence"/>
</dbReference>
<organism evidence="1 2">
    <name type="scientific">Streblomastix strix</name>
    <dbReference type="NCBI Taxonomy" id="222440"/>
    <lineage>
        <taxon>Eukaryota</taxon>
        <taxon>Metamonada</taxon>
        <taxon>Preaxostyla</taxon>
        <taxon>Oxymonadida</taxon>
        <taxon>Streblomastigidae</taxon>
        <taxon>Streblomastix</taxon>
    </lineage>
</organism>
<accession>A0A5J4TWA7</accession>
<protein>
    <submittedName>
        <fullName evidence="1">Uncharacterized protein</fullName>
    </submittedName>
</protein>
<evidence type="ECO:0000313" key="1">
    <source>
        <dbReference type="EMBL" id="KAA6362159.1"/>
    </source>
</evidence>
<dbReference type="AlphaFoldDB" id="A0A5J4TWA7"/>
<dbReference type="EMBL" id="SNRW01024580">
    <property type="protein sequence ID" value="KAA6362159.1"/>
    <property type="molecule type" value="Genomic_DNA"/>
</dbReference>
<reference evidence="1 2" key="1">
    <citation type="submission" date="2019-03" db="EMBL/GenBank/DDBJ databases">
        <title>Single cell metagenomics reveals metabolic interactions within the superorganism composed of flagellate Streblomastix strix and complex community of Bacteroidetes bacteria on its surface.</title>
        <authorList>
            <person name="Treitli S.C."/>
            <person name="Kolisko M."/>
            <person name="Husnik F."/>
            <person name="Keeling P."/>
            <person name="Hampl V."/>
        </authorList>
    </citation>
    <scope>NUCLEOTIDE SEQUENCE [LARGE SCALE GENOMIC DNA]</scope>
    <source>
        <strain evidence="1">ST1C</strain>
    </source>
</reference>
<sequence>MIIRNNKVISIQVYSRAFLAQIRNNADEEGYQMLIMSNFVRALGYYTGNAGGNLNEEDLEVLYGLFGINTIFDQLYNGRVQTQFNAPLKPQPQLIPLSVEQIEEVGGFEEIESNLFKKAQNFIDVVNQLKVTIFRYFNDRSNLRGW</sequence>